<evidence type="ECO:0000313" key="2">
    <source>
        <dbReference type="Proteomes" id="UP001259832"/>
    </source>
</evidence>
<protein>
    <submittedName>
        <fullName evidence="1">Uncharacterized protein</fullName>
    </submittedName>
</protein>
<dbReference type="EMBL" id="JASMQC010000042">
    <property type="protein sequence ID" value="KAK1929986.1"/>
    <property type="molecule type" value="Genomic_DNA"/>
</dbReference>
<gene>
    <name evidence="1" type="ORF">P3T76_014483</name>
</gene>
<evidence type="ECO:0000313" key="1">
    <source>
        <dbReference type="EMBL" id="KAK1929986.1"/>
    </source>
</evidence>
<proteinExistence type="predicted"/>
<dbReference type="AlphaFoldDB" id="A0AAD9G0W5"/>
<dbReference type="Proteomes" id="UP001259832">
    <property type="component" value="Unassembled WGS sequence"/>
</dbReference>
<organism evidence="1 2">
    <name type="scientific">Phytophthora citrophthora</name>
    <dbReference type="NCBI Taxonomy" id="4793"/>
    <lineage>
        <taxon>Eukaryota</taxon>
        <taxon>Sar</taxon>
        <taxon>Stramenopiles</taxon>
        <taxon>Oomycota</taxon>
        <taxon>Peronosporomycetes</taxon>
        <taxon>Peronosporales</taxon>
        <taxon>Peronosporaceae</taxon>
        <taxon>Phytophthora</taxon>
    </lineage>
</organism>
<accession>A0AAD9G0W5</accession>
<sequence length="287" mass="31806">MVMAHALQVRPDDPSEFGFVDLVEGTTVQSVSVEDSQGLPYLVPASVRCRAWFKDGYVEAVVPGLGLCRTRLGNGVSEVSHESETSTQVFSAFSSLNAYFTPFEASAVVNNLLEVIGSHLHYLKLCTPTHSNDALDLSVLSAVCPHLESLNTIRFDVVVSVHNEALRLWPIRELTICDNTRLADLTSCLQNSDLRMARELVEIFLESMGQEYDEGEKLNLSAHNGDFLSVTKEKVPIESKVAMISVVSSGHHSKALHRLHDDVLRLVFVLTSTPAQRSVRFWPTRSR</sequence>
<keyword evidence="2" id="KW-1185">Reference proteome</keyword>
<comment type="caution">
    <text evidence="1">The sequence shown here is derived from an EMBL/GenBank/DDBJ whole genome shotgun (WGS) entry which is preliminary data.</text>
</comment>
<name>A0AAD9G0W5_9STRA</name>
<reference evidence="1" key="1">
    <citation type="submission" date="2023-08" db="EMBL/GenBank/DDBJ databases">
        <title>Reference Genome Resource for the Citrus Pathogen Phytophthora citrophthora.</title>
        <authorList>
            <person name="Moller H."/>
            <person name="Coetzee B."/>
            <person name="Rose L.J."/>
            <person name="Van Niekerk J.M."/>
        </authorList>
    </citation>
    <scope>NUCLEOTIDE SEQUENCE</scope>
    <source>
        <strain evidence="1">STE-U-9442</strain>
    </source>
</reference>